<evidence type="ECO:0000256" key="1">
    <source>
        <dbReference type="SAM" id="Coils"/>
    </source>
</evidence>
<organism evidence="3 4">
    <name type="scientific">Cardiocondyla obscurior</name>
    <dbReference type="NCBI Taxonomy" id="286306"/>
    <lineage>
        <taxon>Eukaryota</taxon>
        <taxon>Metazoa</taxon>
        <taxon>Ecdysozoa</taxon>
        <taxon>Arthropoda</taxon>
        <taxon>Hexapoda</taxon>
        <taxon>Insecta</taxon>
        <taxon>Pterygota</taxon>
        <taxon>Neoptera</taxon>
        <taxon>Endopterygota</taxon>
        <taxon>Hymenoptera</taxon>
        <taxon>Apocrita</taxon>
        <taxon>Aculeata</taxon>
        <taxon>Formicoidea</taxon>
        <taxon>Formicidae</taxon>
        <taxon>Myrmicinae</taxon>
        <taxon>Cardiocondyla</taxon>
    </lineage>
</organism>
<feature type="region of interest" description="Disordered" evidence="2">
    <location>
        <begin position="598"/>
        <end position="630"/>
    </location>
</feature>
<sequence>MATTTGTEFKRITRQSSRKPPVKTLPERTLKPKKVITAVKKNSKKTNISINNKSLQVTKKNVSLKSPAIATRLRLRKNRKNYCDDSRLLQQYISPKQQNSKVVLKKLTEKDKVPVYKTITSPEKSSEDKNDVYDFKFDLNDTREKFIKKKSRKKIANKGKRKITRKKVVEQPKLIDKVHNLKSNENISMDIVQNSLPFEVAVDVELTRKDNVDKTKTSKIGTDIPIVKKPVNKNIKRDDKLLKVIKDIPATKKSPENTGINSETSRAETNVQLTEQTTLPNTSFVEQVKKKDTSKPRIISVENANNIVVTKSPPNNTEGLLPFRPKNIFDNKIALKEHNSTLKCSMTKTLSPIQKISDTIYIGSPWRPSHLMFSQTKHFIQSTPYRNFETHKEKKEVNKKTVEVNKENNEMNKNNVKMDKENVEMDKENMEVDNVFMEVDKENMEVDKENVEMNKENISRKGKEKKAKKIGLHKKKKKLLLKNQAVEKQAIPAPVRVSLGEIKNFLRRPNVDEKKVDEKKIDEDEIHTKDNKLDQKNNQLTDFLNFSDTFDIMSETERLSNINENCAPLFMDLEPSHFSNPPRHSYKRKRVVKFDFSDASEKEDDVEEIENRTKRTKKKKPTKTEREQEQRVNEWIKTVNTTFQEIDEYDLVVE</sequence>
<comment type="caution">
    <text evidence="3">The sequence shown here is derived from an EMBL/GenBank/DDBJ whole genome shotgun (WGS) entry which is preliminary data.</text>
</comment>
<protein>
    <submittedName>
        <fullName evidence="3">Uncharacterized protein</fullName>
    </submittedName>
</protein>
<dbReference type="EMBL" id="JADYXP020000022">
    <property type="protein sequence ID" value="KAL0102704.1"/>
    <property type="molecule type" value="Genomic_DNA"/>
</dbReference>
<reference evidence="3 4" key="1">
    <citation type="submission" date="2023-03" db="EMBL/GenBank/DDBJ databases">
        <title>High recombination rates correlate with genetic variation in Cardiocondyla obscurior ants.</title>
        <authorList>
            <person name="Errbii M."/>
        </authorList>
    </citation>
    <scope>NUCLEOTIDE SEQUENCE [LARGE SCALE GENOMIC DNA]</scope>
    <source>
        <strain evidence="3">Alpha-2009</strain>
        <tissue evidence="3">Whole body</tissue>
    </source>
</reference>
<accession>A0AAW2EK15</accession>
<keyword evidence="1" id="KW-0175">Coiled coil</keyword>
<feature type="compositionally biased region" description="Basic residues" evidence="2">
    <location>
        <begin position="12"/>
        <end position="21"/>
    </location>
</feature>
<feature type="region of interest" description="Disordered" evidence="2">
    <location>
        <begin position="1"/>
        <end position="25"/>
    </location>
</feature>
<proteinExistence type="predicted"/>
<evidence type="ECO:0000313" key="4">
    <source>
        <dbReference type="Proteomes" id="UP001430953"/>
    </source>
</evidence>
<keyword evidence="4" id="KW-1185">Reference proteome</keyword>
<evidence type="ECO:0000256" key="2">
    <source>
        <dbReference type="SAM" id="MobiDB-lite"/>
    </source>
</evidence>
<name>A0AAW2EK15_9HYME</name>
<gene>
    <name evidence="3" type="ORF">PUN28_018191</name>
</gene>
<dbReference type="AlphaFoldDB" id="A0AAW2EK15"/>
<dbReference type="Proteomes" id="UP001430953">
    <property type="component" value="Unassembled WGS sequence"/>
</dbReference>
<evidence type="ECO:0000313" key="3">
    <source>
        <dbReference type="EMBL" id="KAL0102704.1"/>
    </source>
</evidence>
<feature type="coiled-coil region" evidence="1">
    <location>
        <begin position="394"/>
        <end position="461"/>
    </location>
</feature>